<dbReference type="Gene3D" id="1.20.1720.10">
    <property type="entry name" value="Multidrug resistance protein D"/>
    <property type="match status" value="1"/>
</dbReference>
<dbReference type="Pfam" id="PF07690">
    <property type="entry name" value="MFS_1"/>
    <property type="match status" value="1"/>
</dbReference>
<protein>
    <submittedName>
        <fullName evidence="7">Major Facilitator Superfamily protein</fullName>
    </submittedName>
</protein>
<feature type="transmembrane region" description="Helical" evidence="5">
    <location>
        <begin position="479"/>
        <end position="505"/>
    </location>
</feature>
<dbReference type="InterPro" id="IPR020846">
    <property type="entry name" value="MFS_dom"/>
</dbReference>
<dbReference type="PANTHER" id="PTHR42718">
    <property type="entry name" value="MAJOR FACILITATOR SUPERFAMILY MULTIDRUG TRANSPORTER MFSC"/>
    <property type="match status" value="1"/>
</dbReference>
<feature type="transmembrane region" description="Helical" evidence="5">
    <location>
        <begin position="310"/>
        <end position="338"/>
    </location>
</feature>
<comment type="subcellular location">
    <subcellularLocation>
        <location evidence="1">Cell membrane</location>
        <topology evidence="1">Multi-pass membrane protein</topology>
    </subcellularLocation>
</comment>
<organism evidence="7 8">
    <name type="scientific">Arcanobacterium phocae</name>
    <dbReference type="NCBI Taxonomy" id="131112"/>
    <lineage>
        <taxon>Bacteria</taxon>
        <taxon>Bacillati</taxon>
        <taxon>Actinomycetota</taxon>
        <taxon>Actinomycetes</taxon>
        <taxon>Actinomycetales</taxon>
        <taxon>Actinomycetaceae</taxon>
        <taxon>Arcanobacterium</taxon>
    </lineage>
</organism>
<dbReference type="CDD" id="cd17321">
    <property type="entry name" value="MFS_MMR_MDR_like"/>
    <property type="match status" value="1"/>
</dbReference>
<evidence type="ECO:0000256" key="4">
    <source>
        <dbReference type="ARBA" id="ARBA00023136"/>
    </source>
</evidence>
<dbReference type="PROSITE" id="PS50850">
    <property type="entry name" value="MFS"/>
    <property type="match status" value="1"/>
</dbReference>
<dbReference type="OrthoDB" id="9781469at2"/>
<dbReference type="Proteomes" id="UP000214355">
    <property type="component" value="Chromosome I"/>
</dbReference>
<evidence type="ECO:0000256" key="2">
    <source>
        <dbReference type="ARBA" id="ARBA00022692"/>
    </source>
</evidence>
<keyword evidence="3 5" id="KW-1133">Transmembrane helix</keyword>
<name>A0A1H2LMM1_9ACTO</name>
<feature type="transmembrane region" description="Helical" evidence="5">
    <location>
        <begin position="153"/>
        <end position="178"/>
    </location>
</feature>
<dbReference type="GO" id="GO:0022857">
    <property type="term" value="F:transmembrane transporter activity"/>
    <property type="evidence" value="ECO:0007669"/>
    <property type="project" value="InterPro"/>
</dbReference>
<reference evidence="8" key="1">
    <citation type="submission" date="2016-10" db="EMBL/GenBank/DDBJ databases">
        <authorList>
            <person name="Varghese N."/>
            <person name="Submissions S."/>
        </authorList>
    </citation>
    <scope>NUCLEOTIDE SEQUENCE [LARGE SCALE GENOMIC DNA]</scope>
    <source>
        <strain evidence="8">DSM 10002</strain>
    </source>
</reference>
<feature type="transmembrane region" description="Helical" evidence="5">
    <location>
        <begin position="246"/>
        <end position="266"/>
    </location>
</feature>
<dbReference type="PANTHER" id="PTHR42718:SF39">
    <property type="entry name" value="ACTINORHODIN TRANSPORTER-RELATED"/>
    <property type="match status" value="1"/>
</dbReference>
<sequence>MKKNARSIPTEHAFAVPGSPRIYDKRQLLAVLLVPLMMALVQVSSVNNALPALREALHSTDSGLQWVLSGYALAIGIVLVPAGRLGDILGRSSLFVVGLTLFTTMSLACGLSTHIVVLNIFRVLQGIGAGILSPQTTGLILQYFEGQARAKAFALFGLVVSLSVAIGPILSGVLIGWLGNDLGWRGGFLVNVPLGIIGLLLAIKWLPFGKERRTVGPHRQQVQAEFLRRERAAGHKVIERRGKIDIDPIGASLLSVSVLFIMLPFMVRTTPWIWTFLPAGLALTAFWVRWEKRYKERGHYPMMDLVLLKIPSYALGTLTGSLFFLAGPAVMAIVAIYLQNGVGAIALSVGLLTLPNAVLSAFGAMWGGRHAVKHGAAIQVLCAVIIVASAIGLAGVVWGIEHGASFWWATIPLAFQGFAFGAFGSANQTITMMDVPHAHGGTAGGFLQTGQRIATAISIAMVTAVFFAGQRLTTGEPNWLLGMLLALGLVVFLASLTLTVASIMVHQQRTSLHDS</sequence>
<dbReference type="InterPro" id="IPR036259">
    <property type="entry name" value="MFS_trans_sf"/>
</dbReference>
<dbReference type="SUPFAM" id="SSF103473">
    <property type="entry name" value="MFS general substrate transporter"/>
    <property type="match status" value="2"/>
</dbReference>
<feature type="transmembrane region" description="Helical" evidence="5">
    <location>
        <begin position="64"/>
        <end position="82"/>
    </location>
</feature>
<evidence type="ECO:0000256" key="5">
    <source>
        <dbReference type="SAM" id="Phobius"/>
    </source>
</evidence>
<feature type="transmembrane region" description="Helical" evidence="5">
    <location>
        <begin position="184"/>
        <end position="203"/>
    </location>
</feature>
<evidence type="ECO:0000256" key="1">
    <source>
        <dbReference type="ARBA" id="ARBA00004651"/>
    </source>
</evidence>
<dbReference type="GeneID" id="65345380"/>
<evidence type="ECO:0000313" key="8">
    <source>
        <dbReference type="Proteomes" id="UP000214355"/>
    </source>
</evidence>
<feature type="transmembrane region" description="Helical" evidence="5">
    <location>
        <begin position="453"/>
        <end position="473"/>
    </location>
</feature>
<evidence type="ECO:0000259" key="6">
    <source>
        <dbReference type="PROSITE" id="PS50850"/>
    </source>
</evidence>
<dbReference type="AlphaFoldDB" id="A0A1H2LMM1"/>
<dbReference type="GO" id="GO:0005886">
    <property type="term" value="C:plasma membrane"/>
    <property type="evidence" value="ECO:0007669"/>
    <property type="project" value="UniProtKB-SubCell"/>
</dbReference>
<feature type="transmembrane region" description="Helical" evidence="5">
    <location>
        <begin position="344"/>
        <end position="366"/>
    </location>
</feature>
<dbReference type="RefSeq" id="WP_091282093.1">
    <property type="nucleotide sequence ID" value="NZ_JABAPH010000025.1"/>
</dbReference>
<gene>
    <name evidence="7" type="ORF">SAMN04489737_1657</name>
</gene>
<dbReference type="Gene3D" id="1.20.1250.20">
    <property type="entry name" value="MFS general substrate transporter like domains"/>
    <property type="match status" value="1"/>
</dbReference>
<proteinExistence type="predicted"/>
<accession>A0A1H2LMM1</accession>
<evidence type="ECO:0000313" key="7">
    <source>
        <dbReference type="EMBL" id="SDU82082.1"/>
    </source>
</evidence>
<feature type="transmembrane region" description="Helical" evidence="5">
    <location>
        <begin position="272"/>
        <end position="290"/>
    </location>
</feature>
<keyword evidence="2 5" id="KW-0812">Transmembrane</keyword>
<dbReference type="InterPro" id="IPR011701">
    <property type="entry name" value="MFS"/>
</dbReference>
<keyword evidence="4 5" id="KW-0472">Membrane</keyword>
<dbReference type="STRING" id="131112.SAMN04489737_1657"/>
<feature type="domain" description="Major facilitator superfamily (MFS) profile" evidence="6">
    <location>
        <begin position="28"/>
        <end position="500"/>
    </location>
</feature>
<feature type="transmembrane region" description="Helical" evidence="5">
    <location>
        <begin position="94"/>
        <end position="117"/>
    </location>
</feature>
<evidence type="ECO:0000256" key="3">
    <source>
        <dbReference type="ARBA" id="ARBA00022989"/>
    </source>
</evidence>
<feature type="transmembrane region" description="Helical" evidence="5">
    <location>
        <begin position="123"/>
        <end position="141"/>
    </location>
</feature>
<feature type="transmembrane region" description="Helical" evidence="5">
    <location>
        <begin position="378"/>
        <end position="400"/>
    </location>
</feature>
<dbReference type="EMBL" id="LT629804">
    <property type="protein sequence ID" value="SDU82082.1"/>
    <property type="molecule type" value="Genomic_DNA"/>
</dbReference>
<keyword evidence="8" id="KW-1185">Reference proteome</keyword>
<feature type="transmembrane region" description="Helical" evidence="5">
    <location>
        <begin position="28"/>
        <end position="44"/>
    </location>
</feature>
<feature type="transmembrane region" description="Helical" evidence="5">
    <location>
        <begin position="406"/>
        <end position="423"/>
    </location>
</feature>